<feature type="domain" description="Flagellar motor switch protein FliN-like C-terminal" evidence="9">
    <location>
        <begin position="50"/>
        <end position="119"/>
    </location>
</feature>
<dbReference type="Gene3D" id="2.30.330.10">
    <property type="entry name" value="SpoA-like"/>
    <property type="match status" value="1"/>
</dbReference>
<evidence type="ECO:0000313" key="11">
    <source>
        <dbReference type="Proteomes" id="UP000599024"/>
    </source>
</evidence>
<dbReference type="GO" id="GO:0006935">
    <property type="term" value="P:chemotaxis"/>
    <property type="evidence" value="ECO:0007669"/>
    <property type="project" value="UniProtKB-KW"/>
</dbReference>
<dbReference type="NCBIfam" id="TIGR02480">
    <property type="entry name" value="fliN"/>
    <property type="match status" value="1"/>
</dbReference>
<keyword evidence="10" id="KW-0969">Cilium</keyword>
<evidence type="ECO:0000256" key="5">
    <source>
        <dbReference type="ARBA" id="ARBA00022500"/>
    </source>
</evidence>
<dbReference type="InterPro" id="IPR012826">
    <property type="entry name" value="FliN"/>
</dbReference>
<dbReference type="AlphaFoldDB" id="A0A8J6N6V3"/>
<keyword evidence="10" id="KW-0282">Flagellum</keyword>
<name>A0A8J6N6V3_9BACT</name>
<dbReference type="InterPro" id="IPR001172">
    <property type="entry name" value="FliN_T3SS_HrcQb"/>
</dbReference>
<dbReference type="GO" id="GO:0009425">
    <property type="term" value="C:bacterial-type flagellum basal body"/>
    <property type="evidence" value="ECO:0007669"/>
    <property type="project" value="InterPro"/>
</dbReference>
<dbReference type="InterPro" id="IPR001543">
    <property type="entry name" value="FliN-like_C"/>
</dbReference>
<keyword evidence="4" id="KW-1003">Cell membrane</keyword>
<feature type="region of interest" description="Disordered" evidence="8">
    <location>
        <begin position="1"/>
        <end position="40"/>
    </location>
</feature>
<organism evidence="10 11">
    <name type="scientific">Candidatus Desulfatifera sulfidica</name>
    <dbReference type="NCBI Taxonomy" id="2841691"/>
    <lineage>
        <taxon>Bacteria</taxon>
        <taxon>Pseudomonadati</taxon>
        <taxon>Thermodesulfobacteriota</taxon>
        <taxon>Desulfobulbia</taxon>
        <taxon>Desulfobulbales</taxon>
        <taxon>Desulfobulbaceae</taxon>
        <taxon>Candidatus Desulfatifera</taxon>
    </lineage>
</organism>
<evidence type="ECO:0000313" key="10">
    <source>
        <dbReference type="EMBL" id="MBC8207793.1"/>
    </source>
</evidence>
<evidence type="ECO:0000256" key="1">
    <source>
        <dbReference type="ARBA" id="ARBA00004413"/>
    </source>
</evidence>
<dbReference type="PANTHER" id="PTHR43484">
    <property type="match status" value="1"/>
</dbReference>
<protein>
    <recommendedName>
        <fullName evidence="3">Flagellar motor switch protein FliN</fullName>
    </recommendedName>
</protein>
<comment type="subcellular location">
    <subcellularLocation>
        <location evidence="1">Cell membrane</location>
        <topology evidence="1">Peripheral membrane protein</topology>
        <orientation evidence="1">Cytoplasmic side</orientation>
    </subcellularLocation>
</comment>
<evidence type="ECO:0000256" key="4">
    <source>
        <dbReference type="ARBA" id="ARBA00022475"/>
    </source>
</evidence>
<evidence type="ECO:0000256" key="3">
    <source>
        <dbReference type="ARBA" id="ARBA00021897"/>
    </source>
</evidence>
<keyword evidence="6" id="KW-0283">Flagellar rotation</keyword>
<keyword evidence="5" id="KW-0145">Chemotaxis</keyword>
<dbReference type="SUPFAM" id="SSF101801">
    <property type="entry name" value="Surface presentation of antigens (SPOA)"/>
    <property type="match status" value="1"/>
</dbReference>
<dbReference type="PANTHER" id="PTHR43484:SF1">
    <property type="entry name" value="FLAGELLAR MOTOR SWITCH PROTEIN FLIN"/>
    <property type="match status" value="1"/>
</dbReference>
<evidence type="ECO:0000256" key="8">
    <source>
        <dbReference type="SAM" id="MobiDB-lite"/>
    </source>
</evidence>
<dbReference type="GO" id="GO:0005886">
    <property type="term" value="C:plasma membrane"/>
    <property type="evidence" value="ECO:0007669"/>
    <property type="project" value="UniProtKB-SubCell"/>
</dbReference>
<evidence type="ECO:0000256" key="6">
    <source>
        <dbReference type="ARBA" id="ARBA00022779"/>
    </source>
</evidence>
<reference evidence="10 11" key="1">
    <citation type="submission" date="2020-08" db="EMBL/GenBank/DDBJ databases">
        <title>Bridging the membrane lipid divide: bacteria of the FCB group superphylum have the potential to synthesize archaeal ether lipids.</title>
        <authorList>
            <person name="Villanueva L."/>
            <person name="Von Meijenfeldt F.A.B."/>
            <person name="Westbye A.B."/>
            <person name="Yadav S."/>
            <person name="Hopmans E.C."/>
            <person name="Dutilh B.E."/>
            <person name="Sinninghe Damste J.S."/>
        </authorList>
    </citation>
    <scope>NUCLEOTIDE SEQUENCE [LARGE SCALE GENOMIC DNA]</scope>
    <source>
        <strain evidence="10">NIOZ-UU81</strain>
    </source>
</reference>
<dbReference type="GO" id="GO:0071973">
    <property type="term" value="P:bacterial-type flagellum-dependent cell motility"/>
    <property type="evidence" value="ECO:0007669"/>
    <property type="project" value="InterPro"/>
</dbReference>
<sequence length="130" mass="14476">MAEYQDSPQNSRPNSEEIQELLDNQQKPATCPKDPKPASAVSSERGLDFLYDIPLQVSVEVGRSKILLRDLLEMGEGYVIELDKLAGEPLDLYVNSRLIARGEVVMVGEKFGIRLTDLVSPSDRMENLGQ</sequence>
<evidence type="ECO:0000256" key="2">
    <source>
        <dbReference type="ARBA" id="ARBA00009226"/>
    </source>
</evidence>
<keyword evidence="10" id="KW-0966">Cell projection</keyword>
<dbReference type="GO" id="GO:0003774">
    <property type="term" value="F:cytoskeletal motor activity"/>
    <property type="evidence" value="ECO:0007669"/>
    <property type="project" value="InterPro"/>
</dbReference>
<feature type="compositionally biased region" description="Polar residues" evidence="8">
    <location>
        <begin position="1"/>
        <end position="13"/>
    </location>
</feature>
<dbReference type="EMBL" id="JACNLK010000016">
    <property type="protein sequence ID" value="MBC8207793.1"/>
    <property type="molecule type" value="Genomic_DNA"/>
</dbReference>
<keyword evidence="7" id="KW-0472">Membrane</keyword>
<accession>A0A8J6N6V3</accession>
<dbReference type="InterPro" id="IPR036429">
    <property type="entry name" value="SpoA-like_sf"/>
</dbReference>
<evidence type="ECO:0000259" key="9">
    <source>
        <dbReference type="Pfam" id="PF01052"/>
    </source>
</evidence>
<dbReference type="InterPro" id="IPR051469">
    <property type="entry name" value="FliN/MopA/SpaO"/>
</dbReference>
<comment type="similarity">
    <text evidence="2">Belongs to the FliN/MopA/SpaO family.</text>
</comment>
<comment type="caution">
    <text evidence="10">The sequence shown here is derived from an EMBL/GenBank/DDBJ whole genome shotgun (WGS) entry which is preliminary data.</text>
</comment>
<dbReference type="Pfam" id="PF01052">
    <property type="entry name" value="FliMN_C"/>
    <property type="match status" value="1"/>
</dbReference>
<dbReference type="PRINTS" id="PR00956">
    <property type="entry name" value="FLGMOTORFLIN"/>
</dbReference>
<dbReference type="Proteomes" id="UP000599024">
    <property type="component" value="Unassembled WGS sequence"/>
</dbReference>
<gene>
    <name evidence="10" type="primary">fliN</name>
    <name evidence="10" type="ORF">H8E79_01320</name>
</gene>
<proteinExistence type="inferred from homology"/>
<evidence type="ECO:0000256" key="7">
    <source>
        <dbReference type="ARBA" id="ARBA00023136"/>
    </source>
</evidence>